<name>D9SUR5_CLOC7</name>
<evidence type="ECO:0000313" key="20">
    <source>
        <dbReference type="Proteomes" id="UP000002730"/>
    </source>
</evidence>
<feature type="binding site" evidence="16">
    <location>
        <position position="261"/>
    </location>
    <ligand>
        <name>Mg(2+)</name>
        <dbReference type="ChEBI" id="CHEBI:18420"/>
        <label>2</label>
    </ligand>
</feature>
<keyword evidence="5 14" id="KW-0436">Ligase</keyword>
<evidence type="ECO:0000256" key="6">
    <source>
        <dbReference type="ARBA" id="ARBA00022723"/>
    </source>
</evidence>
<dbReference type="Gene3D" id="3.40.50.20">
    <property type="match status" value="1"/>
</dbReference>
<keyword evidence="7 17" id="KW-0547">Nucleotide-binding</keyword>
<dbReference type="InterPro" id="IPR011761">
    <property type="entry name" value="ATP-grasp"/>
</dbReference>
<dbReference type="GO" id="GO:0008716">
    <property type="term" value="F:D-alanine-D-alanine ligase activity"/>
    <property type="evidence" value="ECO:0007669"/>
    <property type="project" value="UniProtKB-UniRule"/>
</dbReference>
<dbReference type="GO" id="GO:0008360">
    <property type="term" value="P:regulation of cell shape"/>
    <property type="evidence" value="ECO:0007669"/>
    <property type="project" value="UniProtKB-KW"/>
</dbReference>
<dbReference type="PROSITE" id="PS00844">
    <property type="entry name" value="DALA_DALA_LIGASE_2"/>
    <property type="match status" value="1"/>
</dbReference>
<dbReference type="AlphaFoldDB" id="D9SUR5"/>
<evidence type="ECO:0000256" key="1">
    <source>
        <dbReference type="ARBA" id="ARBA00001936"/>
    </source>
</evidence>
<dbReference type="InterPro" id="IPR011127">
    <property type="entry name" value="Dala_Dala_lig_N"/>
</dbReference>
<dbReference type="NCBIfam" id="NF002378">
    <property type="entry name" value="PRK01372.1"/>
    <property type="match status" value="1"/>
</dbReference>
<evidence type="ECO:0000256" key="15">
    <source>
        <dbReference type="PIRSR" id="PIRSR039102-1"/>
    </source>
</evidence>
<dbReference type="EMBL" id="CP002160">
    <property type="protein sequence ID" value="ADL50970.1"/>
    <property type="molecule type" value="Genomic_DNA"/>
</dbReference>
<dbReference type="FunFam" id="3.40.50.20:FF:000031">
    <property type="entry name" value="D-alanine--D-alanine ligase"/>
    <property type="match status" value="1"/>
</dbReference>
<evidence type="ECO:0000256" key="14">
    <source>
        <dbReference type="HAMAP-Rule" id="MF_00047"/>
    </source>
</evidence>
<keyword evidence="4 14" id="KW-0963">Cytoplasm</keyword>
<keyword evidence="11 14" id="KW-0573">Peptidoglycan synthesis</keyword>
<comment type="subcellular location">
    <subcellularLocation>
        <location evidence="2 14">Cytoplasm</location>
    </subcellularLocation>
</comment>
<evidence type="ECO:0000256" key="9">
    <source>
        <dbReference type="ARBA" id="ARBA00022842"/>
    </source>
</evidence>
<evidence type="ECO:0000256" key="11">
    <source>
        <dbReference type="ARBA" id="ARBA00022984"/>
    </source>
</evidence>
<dbReference type="PANTHER" id="PTHR23132:SF23">
    <property type="entry name" value="D-ALANINE--D-ALANINE LIGASE B"/>
    <property type="match status" value="1"/>
</dbReference>
<organism evidence="19 20">
    <name type="scientific">Clostridium cellulovorans (strain ATCC 35296 / DSM 3052 / OCM 3 / 743B)</name>
    <dbReference type="NCBI Taxonomy" id="573061"/>
    <lineage>
        <taxon>Bacteria</taxon>
        <taxon>Bacillati</taxon>
        <taxon>Bacillota</taxon>
        <taxon>Clostridia</taxon>
        <taxon>Eubacteriales</taxon>
        <taxon>Clostridiaceae</taxon>
        <taxon>Clostridium</taxon>
    </lineage>
</organism>
<feature type="active site" evidence="15">
    <location>
        <position position="142"/>
    </location>
</feature>
<keyword evidence="10 14" id="KW-0133">Cell shape</keyword>
<proteinExistence type="inferred from homology"/>
<dbReference type="InterPro" id="IPR000291">
    <property type="entry name" value="D-Ala_lig_Van_CS"/>
</dbReference>
<comment type="catalytic activity">
    <reaction evidence="14">
        <text>2 D-alanine + ATP = D-alanyl-D-alanine + ADP + phosphate + H(+)</text>
        <dbReference type="Rhea" id="RHEA:11224"/>
        <dbReference type="ChEBI" id="CHEBI:15378"/>
        <dbReference type="ChEBI" id="CHEBI:30616"/>
        <dbReference type="ChEBI" id="CHEBI:43474"/>
        <dbReference type="ChEBI" id="CHEBI:57416"/>
        <dbReference type="ChEBI" id="CHEBI:57822"/>
        <dbReference type="ChEBI" id="CHEBI:456216"/>
        <dbReference type="EC" id="6.3.2.4"/>
    </reaction>
</comment>
<evidence type="ECO:0000256" key="17">
    <source>
        <dbReference type="PROSITE-ProRule" id="PRU00409"/>
    </source>
</evidence>
<dbReference type="GO" id="GO:0071555">
    <property type="term" value="P:cell wall organization"/>
    <property type="evidence" value="ECO:0007669"/>
    <property type="project" value="UniProtKB-KW"/>
</dbReference>
<keyword evidence="20" id="KW-1185">Reference proteome</keyword>
<evidence type="ECO:0000256" key="7">
    <source>
        <dbReference type="ARBA" id="ARBA00022741"/>
    </source>
</evidence>
<dbReference type="NCBIfam" id="TIGR01205">
    <property type="entry name" value="D_ala_D_alaTIGR"/>
    <property type="match status" value="1"/>
</dbReference>
<keyword evidence="8 17" id="KW-0067">ATP-binding</keyword>
<dbReference type="GO" id="GO:0046872">
    <property type="term" value="F:metal ion binding"/>
    <property type="evidence" value="ECO:0007669"/>
    <property type="project" value="UniProtKB-KW"/>
</dbReference>
<dbReference type="SUPFAM" id="SSF52440">
    <property type="entry name" value="PreATP-grasp domain"/>
    <property type="match status" value="1"/>
</dbReference>
<comment type="function">
    <text evidence="14">Cell wall formation.</text>
</comment>
<evidence type="ECO:0000256" key="5">
    <source>
        <dbReference type="ARBA" id="ARBA00022598"/>
    </source>
</evidence>
<dbReference type="InterPro" id="IPR011095">
    <property type="entry name" value="Dala_Dala_lig_C"/>
</dbReference>
<comment type="cofactor">
    <cofactor evidence="1">
        <name>Mn(2+)</name>
        <dbReference type="ChEBI" id="CHEBI:29035"/>
    </cofactor>
</comment>
<dbReference type="HAMAP" id="MF_00047">
    <property type="entry name" value="Dala_Dala_lig"/>
    <property type="match status" value="1"/>
</dbReference>
<evidence type="ECO:0000313" key="19">
    <source>
        <dbReference type="EMBL" id="ADL50970.1"/>
    </source>
</evidence>
<dbReference type="PROSITE" id="PS50975">
    <property type="entry name" value="ATP_GRASP"/>
    <property type="match status" value="1"/>
</dbReference>
<dbReference type="GO" id="GO:0009252">
    <property type="term" value="P:peptidoglycan biosynthetic process"/>
    <property type="evidence" value="ECO:0007669"/>
    <property type="project" value="UniProtKB-UniRule"/>
</dbReference>
<dbReference type="InterPro" id="IPR016185">
    <property type="entry name" value="PreATP-grasp_dom_sf"/>
</dbReference>
<comment type="similarity">
    <text evidence="3 14">Belongs to the D-alanine--D-alanine ligase family.</text>
</comment>
<dbReference type="STRING" id="573061.Clocel_1214"/>
<dbReference type="Gene3D" id="3.30.470.20">
    <property type="entry name" value="ATP-grasp fold, B domain"/>
    <property type="match status" value="1"/>
</dbReference>
<feature type="binding site" evidence="16">
    <location>
        <position position="249"/>
    </location>
    <ligand>
        <name>Mg(2+)</name>
        <dbReference type="ChEBI" id="CHEBI:18420"/>
        <label>1</label>
    </ligand>
</feature>
<dbReference type="EC" id="6.3.2.4" evidence="14"/>
<dbReference type="Gene3D" id="3.30.1490.20">
    <property type="entry name" value="ATP-grasp fold, A domain"/>
    <property type="match status" value="1"/>
</dbReference>
<dbReference type="PIRSF" id="PIRSF039102">
    <property type="entry name" value="Ddl/VanB"/>
    <property type="match status" value="1"/>
</dbReference>
<evidence type="ECO:0000256" key="2">
    <source>
        <dbReference type="ARBA" id="ARBA00004496"/>
    </source>
</evidence>
<reference evidence="19 20" key="1">
    <citation type="submission" date="2010-08" db="EMBL/GenBank/DDBJ databases">
        <title>Complete sequence of Clostridium cellulovorans 743B.</title>
        <authorList>
            <consortium name="US DOE Joint Genome Institute"/>
            <person name="Lucas S."/>
            <person name="Copeland A."/>
            <person name="Lapidus A."/>
            <person name="Cheng J.-F."/>
            <person name="Bruce D."/>
            <person name="Goodwin L."/>
            <person name="Pitluck S."/>
            <person name="Chertkov O."/>
            <person name="Detter J.C."/>
            <person name="Han C."/>
            <person name="Tapia R."/>
            <person name="Land M."/>
            <person name="Hauser L."/>
            <person name="Chang Y.-J."/>
            <person name="Jeffries C."/>
            <person name="Kyrpides N."/>
            <person name="Ivanova N."/>
            <person name="Mikhailova N."/>
            <person name="Hemme C.L."/>
            <person name="Woyke T."/>
        </authorList>
    </citation>
    <scope>NUCLEOTIDE SEQUENCE [LARGE SCALE GENOMIC DNA]</scope>
    <source>
        <strain evidence="20">ATCC 35296 / DSM 3052 / OCM 3 / 743B</strain>
    </source>
</reference>
<dbReference type="InterPro" id="IPR013815">
    <property type="entry name" value="ATP_grasp_subdomain_1"/>
</dbReference>
<feature type="binding site" evidence="16">
    <location>
        <position position="263"/>
    </location>
    <ligand>
        <name>Mg(2+)</name>
        <dbReference type="ChEBI" id="CHEBI:18420"/>
        <label>2</label>
    </ligand>
</feature>
<evidence type="ECO:0000256" key="3">
    <source>
        <dbReference type="ARBA" id="ARBA00010871"/>
    </source>
</evidence>
<dbReference type="OrthoDB" id="9813261at2"/>
<evidence type="ECO:0000256" key="13">
    <source>
        <dbReference type="ARBA" id="ARBA00023316"/>
    </source>
</evidence>
<dbReference type="Pfam" id="PF07478">
    <property type="entry name" value="Dala_Dala_lig_C"/>
    <property type="match status" value="1"/>
</dbReference>
<keyword evidence="13 14" id="KW-0961">Cell wall biogenesis/degradation</keyword>
<protein>
    <recommendedName>
        <fullName evidence="14">D-alanine--D-alanine ligase</fullName>
        <ecNumber evidence="14">6.3.2.4</ecNumber>
    </recommendedName>
    <alternativeName>
        <fullName evidence="14">D-Ala-D-Ala ligase</fullName>
    </alternativeName>
    <alternativeName>
        <fullName evidence="14">D-alanylalanine synthetase</fullName>
    </alternativeName>
</protein>
<dbReference type="SUPFAM" id="SSF56059">
    <property type="entry name" value="Glutathione synthetase ATP-binding domain-like"/>
    <property type="match status" value="1"/>
</dbReference>
<dbReference type="RefSeq" id="WP_010076172.1">
    <property type="nucleotide sequence ID" value="NC_014393.1"/>
</dbReference>
<dbReference type="GO" id="GO:0005737">
    <property type="term" value="C:cytoplasm"/>
    <property type="evidence" value="ECO:0007669"/>
    <property type="project" value="UniProtKB-SubCell"/>
</dbReference>
<sequence length="298" mass="33028">MKVGVIMGGISSERAVSLKSGEEVVKYLNRNKYEVIPIVIDSKKQVVEKVQGIDFAFIALHGKFGEDGTIQGILEALEIPYSGCSVLTSAICMNKGITKSLLQNANINTAPWITVKSVEEIDYEKIKSLGYPVFIKPNNGGSSVATFCVKDEGEVEKAVKEGLKYDTEVMIEKYIKGEEITSFILNGEVFPTVMIETKSSGFFDYTAKYDDNGAEENVVYLKEQLQSQVAEISKKIWDLLYCRSYSRVDMIISNGIPYVLEVNTLPGLTPHSLIPKSAKAKGMEFSELLDKIIKYSLV</sequence>
<dbReference type="InterPro" id="IPR005905">
    <property type="entry name" value="D_ala_D_ala"/>
</dbReference>
<dbReference type="HOGENOM" id="CLU_039268_1_1_9"/>
<comment type="cofactor">
    <cofactor evidence="16">
        <name>Mg(2+)</name>
        <dbReference type="ChEBI" id="CHEBI:18420"/>
    </cofactor>
    <cofactor evidence="16">
        <name>Mn(2+)</name>
        <dbReference type="ChEBI" id="CHEBI:29035"/>
    </cofactor>
    <text evidence="16">Binds 2 magnesium or manganese ions per subunit.</text>
</comment>
<dbReference type="KEGG" id="ccb:Clocel_1214"/>
<evidence type="ECO:0000256" key="12">
    <source>
        <dbReference type="ARBA" id="ARBA00023211"/>
    </source>
</evidence>
<keyword evidence="9 16" id="KW-0460">Magnesium</keyword>
<comment type="pathway">
    <text evidence="14">Cell wall biogenesis; peptidoglycan biosynthesis.</text>
</comment>
<dbReference type="PANTHER" id="PTHR23132">
    <property type="entry name" value="D-ALANINE--D-ALANINE LIGASE"/>
    <property type="match status" value="1"/>
</dbReference>
<keyword evidence="6 16" id="KW-0479">Metal-binding</keyword>
<evidence type="ECO:0000256" key="10">
    <source>
        <dbReference type="ARBA" id="ARBA00022960"/>
    </source>
</evidence>
<feature type="active site" evidence="15">
    <location>
        <position position="13"/>
    </location>
</feature>
<feature type="active site" evidence="15">
    <location>
        <position position="272"/>
    </location>
</feature>
<evidence type="ECO:0000259" key="18">
    <source>
        <dbReference type="PROSITE" id="PS50975"/>
    </source>
</evidence>
<feature type="binding site" evidence="16">
    <location>
        <position position="261"/>
    </location>
    <ligand>
        <name>Mg(2+)</name>
        <dbReference type="ChEBI" id="CHEBI:18420"/>
        <label>1</label>
    </ligand>
</feature>
<accession>D9SUR5</accession>
<evidence type="ECO:0000256" key="16">
    <source>
        <dbReference type="PIRSR" id="PIRSR039102-3"/>
    </source>
</evidence>
<evidence type="ECO:0000256" key="8">
    <source>
        <dbReference type="ARBA" id="ARBA00022840"/>
    </source>
</evidence>
<dbReference type="UniPathway" id="UPA00219"/>
<dbReference type="eggNOG" id="COG1181">
    <property type="taxonomic scope" value="Bacteria"/>
</dbReference>
<dbReference type="Pfam" id="PF01820">
    <property type="entry name" value="Dala_Dala_lig_N"/>
    <property type="match status" value="2"/>
</dbReference>
<dbReference type="GO" id="GO:0005524">
    <property type="term" value="F:ATP binding"/>
    <property type="evidence" value="ECO:0007669"/>
    <property type="project" value="UniProtKB-UniRule"/>
</dbReference>
<evidence type="ECO:0000256" key="4">
    <source>
        <dbReference type="ARBA" id="ARBA00022490"/>
    </source>
</evidence>
<keyword evidence="12 16" id="KW-0464">Manganese</keyword>
<feature type="domain" description="ATP-grasp" evidence="18">
    <location>
        <begin position="99"/>
        <end position="294"/>
    </location>
</feature>
<gene>
    <name evidence="14" type="primary">ddl</name>
    <name evidence="19" type="ordered locus">Clocel_1214</name>
</gene>
<dbReference type="Proteomes" id="UP000002730">
    <property type="component" value="Chromosome"/>
</dbReference>
<dbReference type="PROSITE" id="PS00843">
    <property type="entry name" value="DALA_DALA_LIGASE_1"/>
    <property type="match status" value="1"/>
</dbReference>